<protein>
    <submittedName>
        <fullName evidence="1">Uncharacterized protein</fullName>
    </submittedName>
</protein>
<reference evidence="1" key="2">
    <citation type="submission" date="2022-01" db="EMBL/GenBank/DDBJ databases">
        <authorList>
            <person name="Yamashiro T."/>
            <person name="Shiraishi A."/>
            <person name="Satake H."/>
            <person name="Nakayama K."/>
        </authorList>
    </citation>
    <scope>NUCLEOTIDE SEQUENCE</scope>
</reference>
<dbReference type="Proteomes" id="UP001151760">
    <property type="component" value="Unassembled WGS sequence"/>
</dbReference>
<name>A0ABQ5GLG3_9ASTR</name>
<dbReference type="EMBL" id="BQNB010018631">
    <property type="protein sequence ID" value="GJT76513.1"/>
    <property type="molecule type" value="Genomic_DNA"/>
</dbReference>
<gene>
    <name evidence="1" type="ORF">Tco_1043238</name>
</gene>
<keyword evidence="2" id="KW-1185">Reference proteome</keyword>
<proteinExistence type="predicted"/>
<sequence length="80" mass="9321">MIEDDLLQVRADLPIQESTVEANPKPTISKKSKLAQDPNQMRIFNKNKGRSERIFNQKMKKFKFDEHRIGFTPGKAFDVE</sequence>
<organism evidence="1 2">
    <name type="scientific">Tanacetum coccineum</name>
    <dbReference type="NCBI Taxonomy" id="301880"/>
    <lineage>
        <taxon>Eukaryota</taxon>
        <taxon>Viridiplantae</taxon>
        <taxon>Streptophyta</taxon>
        <taxon>Embryophyta</taxon>
        <taxon>Tracheophyta</taxon>
        <taxon>Spermatophyta</taxon>
        <taxon>Magnoliopsida</taxon>
        <taxon>eudicotyledons</taxon>
        <taxon>Gunneridae</taxon>
        <taxon>Pentapetalae</taxon>
        <taxon>asterids</taxon>
        <taxon>campanulids</taxon>
        <taxon>Asterales</taxon>
        <taxon>Asteraceae</taxon>
        <taxon>Asteroideae</taxon>
        <taxon>Anthemideae</taxon>
        <taxon>Anthemidinae</taxon>
        <taxon>Tanacetum</taxon>
    </lineage>
</organism>
<comment type="caution">
    <text evidence="1">The sequence shown here is derived from an EMBL/GenBank/DDBJ whole genome shotgun (WGS) entry which is preliminary data.</text>
</comment>
<evidence type="ECO:0000313" key="1">
    <source>
        <dbReference type="EMBL" id="GJT76513.1"/>
    </source>
</evidence>
<accession>A0ABQ5GLG3</accession>
<reference evidence="1" key="1">
    <citation type="journal article" date="2022" name="Int. J. Mol. Sci.">
        <title>Draft Genome of Tanacetum Coccineum: Genomic Comparison of Closely Related Tanacetum-Family Plants.</title>
        <authorList>
            <person name="Yamashiro T."/>
            <person name="Shiraishi A."/>
            <person name="Nakayama K."/>
            <person name="Satake H."/>
        </authorList>
    </citation>
    <scope>NUCLEOTIDE SEQUENCE</scope>
</reference>
<evidence type="ECO:0000313" key="2">
    <source>
        <dbReference type="Proteomes" id="UP001151760"/>
    </source>
</evidence>